<dbReference type="PANTHER" id="PTHR43557">
    <property type="entry name" value="APOPTOSIS-INDUCING FACTOR 1"/>
    <property type="match status" value="1"/>
</dbReference>
<dbReference type="InterPro" id="IPR036922">
    <property type="entry name" value="Rieske_2Fe-2S_sf"/>
</dbReference>
<evidence type="ECO:0000256" key="4">
    <source>
        <dbReference type="ARBA" id="ARBA00022714"/>
    </source>
</evidence>
<dbReference type="PROSITE" id="PS51296">
    <property type="entry name" value="RIESKE"/>
    <property type="match status" value="1"/>
</dbReference>
<dbReference type="Proteomes" id="UP001235939">
    <property type="component" value="Chromosome 15"/>
</dbReference>
<dbReference type="InterPro" id="IPR017941">
    <property type="entry name" value="Rieske_2Fe-2S"/>
</dbReference>
<proteinExistence type="inferred from homology"/>
<keyword evidence="9" id="KW-0411">Iron-sulfur</keyword>
<feature type="domain" description="Rieske" evidence="10">
    <location>
        <begin position="14"/>
        <end position="110"/>
    </location>
</feature>
<keyword evidence="8" id="KW-0408">Iron</keyword>
<evidence type="ECO:0000256" key="8">
    <source>
        <dbReference type="ARBA" id="ARBA00023004"/>
    </source>
</evidence>
<keyword evidence="4" id="KW-0001">2Fe-2S</keyword>
<evidence type="ECO:0000256" key="6">
    <source>
        <dbReference type="ARBA" id="ARBA00022827"/>
    </source>
</evidence>
<dbReference type="PRINTS" id="PR00469">
    <property type="entry name" value="PNDRDTASEII"/>
</dbReference>
<keyword evidence="5" id="KW-0479">Metal-binding</keyword>
<dbReference type="Gene3D" id="3.30.390.30">
    <property type="match status" value="1"/>
</dbReference>
<protein>
    <submittedName>
        <fullName evidence="11">AIFM3</fullName>
    </submittedName>
</protein>
<evidence type="ECO:0000313" key="11">
    <source>
        <dbReference type="EMBL" id="UYV77206.1"/>
    </source>
</evidence>
<evidence type="ECO:0000256" key="3">
    <source>
        <dbReference type="ARBA" id="ARBA00022630"/>
    </source>
</evidence>
<evidence type="ECO:0000256" key="7">
    <source>
        <dbReference type="ARBA" id="ARBA00023002"/>
    </source>
</evidence>
<comment type="cofactor">
    <cofactor evidence="1">
        <name>FAD</name>
        <dbReference type="ChEBI" id="CHEBI:57692"/>
    </cofactor>
</comment>
<reference evidence="11 12" key="1">
    <citation type="submission" date="2022-01" db="EMBL/GenBank/DDBJ databases">
        <title>A chromosomal length assembly of Cordylochernes scorpioides.</title>
        <authorList>
            <person name="Zeh D."/>
            <person name="Zeh J."/>
        </authorList>
    </citation>
    <scope>NUCLEOTIDE SEQUENCE [LARGE SCALE GENOMIC DNA]</scope>
    <source>
        <strain evidence="11">IN4F17</strain>
        <tissue evidence="11">Whole Body</tissue>
    </source>
</reference>
<accession>A0ABY6LAA8</accession>
<evidence type="ECO:0000256" key="9">
    <source>
        <dbReference type="ARBA" id="ARBA00023014"/>
    </source>
</evidence>
<dbReference type="Gene3D" id="3.50.50.60">
    <property type="entry name" value="FAD/NAD(P)-binding domain"/>
    <property type="match status" value="2"/>
</dbReference>
<dbReference type="EMBL" id="CP092877">
    <property type="protein sequence ID" value="UYV77206.1"/>
    <property type="molecule type" value="Genomic_DNA"/>
</dbReference>
<evidence type="ECO:0000313" key="12">
    <source>
        <dbReference type="Proteomes" id="UP001235939"/>
    </source>
</evidence>
<dbReference type="PRINTS" id="PR00368">
    <property type="entry name" value="FADPNR"/>
</dbReference>
<dbReference type="InterPro" id="IPR023753">
    <property type="entry name" value="FAD/NAD-binding_dom"/>
</dbReference>
<keyword evidence="6" id="KW-0274">FAD</keyword>
<dbReference type="SUPFAM" id="SSF51905">
    <property type="entry name" value="FAD/NAD(P)-binding domain"/>
    <property type="match status" value="1"/>
</dbReference>
<dbReference type="PANTHER" id="PTHR43557:SF2">
    <property type="entry name" value="RIESKE DOMAIN-CONTAINING PROTEIN-RELATED"/>
    <property type="match status" value="1"/>
</dbReference>
<comment type="similarity">
    <text evidence="2">Belongs to the FAD-dependent oxidoreductase family.</text>
</comment>
<name>A0ABY6LAA8_9ARAC</name>
<evidence type="ECO:0000259" key="10">
    <source>
        <dbReference type="PROSITE" id="PS51296"/>
    </source>
</evidence>
<dbReference type="Pfam" id="PF00355">
    <property type="entry name" value="Rieske"/>
    <property type="match status" value="1"/>
</dbReference>
<keyword evidence="3" id="KW-0285">Flavoprotein</keyword>
<keyword evidence="12" id="KW-1185">Reference proteome</keyword>
<dbReference type="Pfam" id="PF07992">
    <property type="entry name" value="Pyr_redox_2"/>
    <property type="match status" value="1"/>
</dbReference>
<evidence type="ECO:0000256" key="1">
    <source>
        <dbReference type="ARBA" id="ARBA00001974"/>
    </source>
</evidence>
<keyword evidence="7" id="KW-0560">Oxidoreductase</keyword>
<evidence type="ECO:0000256" key="2">
    <source>
        <dbReference type="ARBA" id="ARBA00006442"/>
    </source>
</evidence>
<dbReference type="SUPFAM" id="SSF50022">
    <property type="entry name" value="ISP domain"/>
    <property type="match status" value="1"/>
</dbReference>
<dbReference type="Gene3D" id="2.102.10.10">
    <property type="entry name" value="Rieske [2Fe-2S] iron-sulphur domain"/>
    <property type="match status" value="1"/>
</dbReference>
<dbReference type="InterPro" id="IPR036188">
    <property type="entry name" value="FAD/NAD-bd_sf"/>
</dbReference>
<evidence type="ECO:0000256" key="5">
    <source>
        <dbReference type="ARBA" id="ARBA00022723"/>
    </source>
</evidence>
<organism evidence="11 12">
    <name type="scientific">Cordylochernes scorpioides</name>
    <dbReference type="NCBI Taxonomy" id="51811"/>
    <lineage>
        <taxon>Eukaryota</taxon>
        <taxon>Metazoa</taxon>
        <taxon>Ecdysozoa</taxon>
        <taxon>Arthropoda</taxon>
        <taxon>Chelicerata</taxon>
        <taxon>Arachnida</taxon>
        <taxon>Pseudoscorpiones</taxon>
        <taxon>Cheliferoidea</taxon>
        <taxon>Chernetidae</taxon>
        <taxon>Cordylochernes</taxon>
    </lineage>
</organism>
<gene>
    <name evidence="11" type="ORF">LAZ67_15000119</name>
</gene>
<dbReference type="CDD" id="cd03478">
    <property type="entry name" value="Rieske_AIFL_N"/>
    <property type="match status" value="1"/>
</dbReference>
<sequence length="545" mass="59229">MGNCRSKSGETPCVHVCKESELEDGKMKVFDVDNIGQVLVVKDGENISVLGSKCTHYGAPLVNGIYSNGQIRCPWHGACFNSKTGDIEEYPGLDCLPTYTVLRSDDNICIESPKEGIVQKRERPLSKKTTDSKTIVLIGSGAAAETCLETLRQEGFDGKIIMISKDQHLPYDRPKLSKSMESKISAIQLRPDEYYDKAEVDLQLEKTVTSVDPASKSVELSNGTSIKYDTLLVATGGEPRTMDVKNSNLTNIFYLRTLKDANTIARVSQGKKVVVVGTSFIAMEVAASLVGGASMVQVVGRSSVPFANVFGSRIGEKVKEMFIKKGVTFYLETNIIQFAGDKTGNLIGVSLDCGVSIPADICVVGIGIVPATAFLKNSVKRTPNGFVVVNGNLQTSDKNIYAAGDIANFPLKLAGKSVSIGHWQLASKHGHVAAMNMLGKKEEVSTVPFFWSMLFGKGFRYAGYCDTVEDIVYDMAEDVDNFSYIAYYIQGGVVAAVSTLGRDPLAAKFAALLQAGKVYRREDIEENPLKDLDISSFQEEQRTSL</sequence>
<dbReference type="InterPro" id="IPR016156">
    <property type="entry name" value="FAD/NAD-linked_Rdtase_dimer_sf"/>
</dbReference>
<dbReference type="SUPFAM" id="SSF55424">
    <property type="entry name" value="FAD/NAD-linked reductases, dimerisation (C-terminal) domain"/>
    <property type="match status" value="1"/>
</dbReference>
<dbReference type="InterPro" id="IPR050446">
    <property type="entry name" value="FAD-oxidoreductase/Apoptosis"/>
</dbReference>